<reference evidence="2 3" key="1">
    <citation type="submission" date="2024-09" db="EMBL/GenBank/DDBJ databases">
        <authorList>
            <person name="Sun Q."/>
            <person name="Mori K."/>
        </authorList>
    </citation>
    <scope>NUCLEOTIDE SEQUENCE [LARGE SCALE GENOMIC DNA]</scope>
    <source>
        <strain evidence="2 3">JCM 1334</strain>
    </source>
</reference>
<comment type="caution">
    <text evidence="2">The sequence shown here is derived from an EMBL/GenBank/DDBJ whole genome shotgun (WGS) entry which is preliminary data.</text>
</comment>
<evidence type="ECO:0000259" key="1">
    <source>
        <dbReference type="Pfam" id="PF13700"/>
    </source>
</evidence>
<evidence type="ECO:0000313" key="2">
    <source>
        <dbReference type="EMBL" id="MFB9820229.1"/>
    </source>
</evidence>
<dbReference type="InterPro" id="IPR025296">
    <property type="entry name" value="DUF4158"/>
</dbReference>
<dbReference type="Pfam" id="PF13700">
    <property type="entry name" value="DUF4158"/>
    <property type="match status" value="1"/>
</dbReference>
<feature type="domain" description="DUF4158" evidence="1">
    <location>
        <begin position="4"/>
        <end position="80"/>
    </location>
</feature>
<dbReference type="Proteomes" id="UP001589702">
    <property type="component" value="Unassembled WGS sequence"/>
</dbReference>
<dbReference type="RefSeq" id="WP_234750723.1">
    <property type="nucleotide sequence ID" value="NZ_BAAAWN010000001.1"/>
</dbReference>
<protein>
    <submittedName>
        <fullName evidence="2">DUF4158 domain-containing protein</fullName>
    </submittedName>
</protein>
<proteinExistence type="predicted"/>
<evidence type="ECO:0000313" key="3">
    <source>
        <dbReference type="Proteomes" id="UP001589702"/>
    </source>
</evidence>
<gene>
    <name evidence="2" type="ORF">ACFFP1_12060</name>
</gene>
<keyword evidence="3" id="KW-1185">Reference proteome</keyword>
<accession>A0ABV5XZQ0</accession>
<sequence length="97" mass="10841">MTGLIEEWTLVGRDFELLGQKPGSTRLGFALLLKFLENEARFPNGADEFDRVAVDYVSEQVGVHAQDFVSYAWTGRTVERRRCGLFLGGTCRGAGKR</sequence>
<dbReference type="EMBL" id="JBHMBC010000018">
    <property type="protein sequence ID" value="MFB9820229.1"/>
    <property type="molecule type" value="Genomic_DNA"/>
</dbReference>
<name>A0ABV5XZQ0_ARTRM</name>
<organism evidence="2 3">
    <name type="scientific">Arthrobacter ramosus</name>
    <dbReference type="NCBI Taxonomy" id="1672"/>
    <lineage>
        <taxon>Bacteria</taxon>
        <taxon>Bacillati</taxon>
        <taxon>Actinomycetota</taxon>
        <taxon>Actinomycetes</taxon>
        <taxon>Micrococcales</taxon>
        <taxon>Micrococcaceae</taxon>
        <taxon>Arthrobacter</taxon>
    </lineage>
</organism>